<evidence type="ECO:0000313" key="7">
    <source>
        <dbReference type="Proteomes" id="UP000262582"/>
    </source>
</evidence>
<dbReference type="KEGG" id="aell:AELL_2017"/>
<organism evidence="6 8">
    <name type="scientific">Arcobacter ellisii</name>
    <dbReference type="NCBI Taxonomy" id="913109"/>
    <lineage>
        <taxon>Bacteria</taxon>
        <taxon>Pseudomonadati</taxon>
        <taxon>Campylobacterota</taxon>
        <taxon>Epsilonproteobacteria</taxon>
        <taxon>Campylobacterales</taxon>
        <taxon>Arcobacteraceae</taxon>
        <taxon>Arcobacter</taxon>
    </lineage>
</organism>
<dbReference type="PROSITE" id="PS00352">
    <property type="entry name" value="CSD_1"/>
    <property type="match status" value="1"/>
</dbReference>
<dbReference type="InterPro" id="IPR002059">
    <property type="entry name" value="CSP_DNA-bd"/>
</dbReference>
<reference evidence="6 8" key="1">
    <citation type="submission" date="2017-09" db="EMBL/GenBank/DDBJ databases">
        <title>Genomics of the genus Arcobacter.</title>
        <authorList>
            <person name="Perez-Cataluna A."/>
            <person name="Figueras M.J."/>
            <person name="Salas-Masso N."/>
        </authorList>
    </citation>
    <scope>NUCLEOTIDE SEQUENCE [LARGE SCALE GENOMIC DNA]</scope>
    <source>
        <strain evidence="6 8">CECT 7837</strain>
    </source>
</reference>
<dbReference type="SUPFAM" id="SSF50249">
    <property type="entry name" value="Nucleic acid-binding proteins"/>
    <property type="match status" value="1"/>
</dbReference>
<dbReference type="GO" id="GO:0005829">
    <property type="term" value="C:cytosol"/>
    <property type="evidence" value="ECO:0007669"/>
    <property type="project" value="UniProtKB-ARBA"/>
</dbReference>
<keyword evidence="7" id="KW-1185">Reference proteome</keyword>
<dbReference type="PANTHER" id="PTHR11544">
    <property type="entry name" value="COLD SHOCK DOMAIN CONTAINING PROTEINS"/>
    <property type="match status" value="1"/>
</dbReference>
<dbReference type="InterPro" id="IPR011129">
    <property type="entry name" value="CSD"/>
</dbReference>
<dbReference type="InterPro" id="IPR019844">
    <property type="entry name" value="CSD_CS"/>
</dbReference>
<evidence type="ECO:0000256" key="2">
    <source>
        <dbReference type="ARBA" id="ARBA00022490"/>
    </source>
</evidence>
<dbReference type="PRINTS" id="PR00050">
    <property type="entry name" value="COLDSHOCK"/>
</dbReference>
<dbReference type="Gene3D" id="2.40.50.140">
    <property type="entry name" value="Nucleic acid-binding proteins"/>
    <property type="match status" value="1"/>
</dbReference>
<dbReference type="Pfam" id="PF00313">
    <property type="entry name" value="CSD"/>
    <property type="match status" value="1"/>
</dbReference>
<dbReference type="EMBL" id="CP032097">
    <property type="protein sequence ID" value="AXX95662.1"/>
    <property type="molecule type" value="Genomic_DNA"/>
</dbReference>
<comment type="subcellular location">
    <subcellularLocation>
        <location evidence="1 3">Cytoplasm</location>
    </subcellularLocation>
</comment>
<feature type="domain" description="CSD" evidence="4">
    <location>
        <begin position="4"/>
        <end position="71"/>
    </location>
</feature>
<dbReference type="PIRSF" id="PIRSF002599">
    <property type="entry name" value="Cold_shock_A"/>
    <property type="match status" value="1"/>
</dbReference>
<dbReference type="InterPro" id="IPR012340">
    <property type="entry name" value="NA-bd_OB-fold"/>
</dbReference>
<name>A0A347U9Y4_9BACT</name>
<evidence type="ECO:0000256" key="3">
    <source>
        <dbReference type="RuleBase" id="RU000408"/>
    </source>
</evidence>
<dbReference type="PROSITE" id="PS51857">
    <property type="entry name" value="CSD_2"/>
    <property type="match status" value="1"/>
</dbReference>
<dbReference type="Proteomes" id="UP000290588">
    <property type="component" value="Unassembled WGS sequence"/>
</dbReference>
<evidence type="ECO:0000313" key="6">
    <source>
        <dbReference type="EMBL" id="RXI31463.1"/>
    </source>
</evidence>
<evidence type="ECO:0000313" key="8">
    <source>
        <dbReference type="Proteomes" id="UP000290588"/>
    </source>
</evidence>
<dbReference type="CDD" id="cd04458">
    <property type="entry name" value="CSP_CDS"/>
    <property type="match status" value="1"/>
</dbReference>
<reference evidence="5 7" key="2">
    <citation type="submission" date="2018-08" db="EMBL/GenBank/DDBJ databases">
        <title>Complete genome of the Arcobacter ellisii type strain LMG 26155.</title>
        <authorList>
            <person name="Miller W.G."/>
            <person name="Yee E."/>
            <person name="Bono J.L."/>
        </authorList>
    </citation>
    <scope>NUCLEOTIDE SEQUENCE [LARGE SCALE GENOMIC DNA]</scope>
    <source>
        <strain evidence="5 7">LMG 26155</strain>
    </source>
</reference>
<dbReference type="SMART" id="SM00357">
    <property type="entry name" value="CSP"/>
    <property type="match status" value="1"/>
</dbReference>
<dbReference type="OrthoDB" id="9800919at2"/>
<accession>A0A347U9Y4</accession>
<evidence type="ECO:0000313" key="5">
    <source>
        <dbReference type="EMBL" id="AXX95662.1"/>
    </source>
</evidence>
<dbReference type="Proteomes" id="UP000262582">
    <property type="component" value="Chromosome"/>
</dbReference>
<sequence>MNDRYNGTIKWFNNEKGFGFIQLENSDKDLFLHYSEVRKTGFGRVSFEDGQKVTFLIGTGLKGEQAKDVEAL</sequence>
<evidence type="ECO:0000259" key="4">
    <source>
        <dbReference type="PROSITE" id="PS51857"/>
    </source>
</evidence>
<dbReference type="EMBL" id="NXIG01000004">
    <property type="protein sequence ID" value="RXI31463.1"/>
    <property type="molecule type" value="Genomic_DNA"/>
</dbReference>
<dbReference type="InterPro" id="IPR012156">
    <property type="entry name" value="Cold_shock_CspA"/>
</dbReference>
<protein>
    <submittedName>
        <fullName evidence="5 6">Cold shock protein</fullName>
    </submittedName>
</protein>
<evidence type="ECO:0000256" key="1">
    <source>
        <dbReference type="ARBA" id="ARBA00004496"/>
    </source>
</evidence>
<dbReference type="InterPro" id="IPR050181">
    <property type="entry name" value="Cold_shock_domain"/>
</dbReference>
<gene>
    <name evidence="5" type="ORF">AELL_2017</name>
    <name evidence="6" type="ORF">CP962_04960</name>
</gene>
<dbReference type="AlphaFoldDB" id="A0A347U9Y4"/>
<dbReference type="GO" id="GO:0003676">
    <property type="term" value="F:nucleic acid binding"/>
    <property type="evidence" value="ECO:0007669"/>
    <property type="project" value="InterPro"/>
</dbReference>
<dbReference type="RefSeq" id="WP_118917834.1">
    <property type="nucleotide sequence ID" value="NZ_CP032097.1"/>
</dbReference>
<proteinExistence type="predicted"/>
<keyword evidence="2" id="KW-0963">Cytoplasm</keyword>